<evidence type="ECO:0000259" key="4">
    <source>
        <dbReference type="PROSITE" id="PS50042"/>
    </source>
</evidence>
<keyword evidence="7" id="KW-1185">Reference proteome</keyword>
<proteinExistence type="predicted"/>
<feature type="domain" description="HTH crp-type" evidence="5">
    <location>
        <begin position="147"/>
        <end position="215"/>
    </location>
</feature>
<dbReference type="InterPro" id="IPR000595">
    <property type="entry name" value="cNMP-bd_dom"/>
</dbReference>
<accession>A0A4R5NBM1</accession>
<dbReference type="PANTHER" id="PTHR24567:SF26">
    <property type="entry name" value="REGULATORY PROTEIN YEIL"/>
    <property type="match status" value="1"/>
</dbReference>
<dbReference type="GO" id="GO:0003677">
    <property type="term" value="F:DNA binding"/>
    <property type="evidence" value="ECO:0007669"/>
    <property type="project" value="UniProtKB-KW"/>
</dbReference>
<dbReference type="InterPro" id="IPR012318">
    <property type="entry name" value="HTH_CRP"/>
</dbReference>
<dbReference type="PRINTS" id="PR00034">
    <property type="entry name" value="HTHCRP"/>
</dbReference>
<dbReference type="SUPFAM" id="SSF46785">
    <property type="entry name" value="Winged helix' DNA-binding domain"/>
    <property type="match status" value="1"/>
</dbReference>
<dbReference type="EMBL" id="PUFI01000005">
    <property type="protein sequence ID" value="TDG69501.1"/>
    <property type="molecule type" value="Genomic_DNA"/>
</dbReference>
<evidence type="ECO:0000313" key="7">
    <source>
        <dbReference type="Proteomes" id="UP000295681"/>
    </source>
</evidence>
<dbReference type="Pfam" id="PF13545">
    <property type="entry name" value="HTH_Crp_2"/>
    <property type="match status" value="1"/>
</dbReference>
<dbReference type="PROSITE" id="PS51063">
    <property type="entry name" value="HTH_CRP_2"/>
    <property type="match status" value="1"/>
</dbReference>
<gene>
    <name evidence="6" type="ORF">C5L23_000963</name>
</gene>
<dbReference type="InterPro" id="IPR036388">
    <property type="entry name" value="WH-like_DNA-bd_sf"/>
</dbReference>
<dbReference type="GO" id="GO:0003700">
    <property type="term" value="F:DNA-binding transcription factor activity"/>
    <property type="evidence" value="ECO:0007669"/>
    <property type="project" value="TreeGrafter"/>
</dbReference>
<dbReference type="STRING" id="907931.GCA_000165675_01432"/>
<name>A0A4R5NBM1_9LACO</name>
<dbReference type="SMART" id="SM00419">
    <property type="entry name" value="HTH_CRP"/>
    <property type="match status" value="1"/>
</dbReference>
<protein>
    <recommendedName>
        <fullName evidence="8">HTH crp-type domain-containing protein</fullName>
    </recommendedName>
</protein>
<dbReference type="SMART" id="SM00100">
    <property type="entry name" value="cNMP"/>
    <property type="match status" value="1"/>
</dbReference>
<dbReference type="AlphaFoldDB" id="A0A4R5NBM1"/>
<feature type="domain" description="Cyclic nucleotide-binding" evidence="4">
    <location>
        <begin position="48"/>
        <end position="116"/>
    </location>
</feature>
<evidence type="ECO:0000256" key="2">
    <source>
        <dbReference type="ARBA" id="ARBA00023125"/>
    </source>
</evidence>
<evidence type="ECO:0000313" key="6">
    <source>
        <dbReference type="EMBL" id="TDG69501.1"/>
    </source>
</evidence>
<dbReference type="Gene3D" id="1.10.10.10">
    <property type="entry name" value="Winged helix-like DNA-binding domain superfamily/Winged helix DNA-binding domain"/>
    <property type="match status" value="1"/>
</dbReference>
<keyword evidence="2" id="KW-0238">DNA-binding</keyword>
<sequence>MNVSEQLCVQLVPLFKQLGLASQRKIEQLVEYHYVKRGEMVFSPLMSQQMIMIKSGSIKIFQLSTDGQEQLLRVLSAGEYAGERWLFGQKNETLYAQARVDSEVCLIRYQNFNQLLLQYPSLSIQLLQLTIEKVNHLEQHRQILAISRVEARIAAYLMMLQQEQNQSDITMPYKLKELATYLGTTPETISRKLKLLERHQLVVRNHMHIKLLNIPALQEMYL</sequence>
<dbReference type="Gene3D" id="2.60.120.10">
    <property type="entry name" value="Jelly Rolls"/>
    <property type="match status" value="1"/>
</dbReference>
<dbReference type="Proteomes" id="UP000295681">
    <property type="component" value="Unassembled WGS sequence"/>
</dbReference>
<organism evidence="6 7">
    <name type="scientific">Leuconostoc fallax</name>
    <dbReference type="NCBI Taxonomy" id="1251"/>
    <lineage>
        <taxon>Bacteria</taxon>
        <taxon>Bacillati</taxon>
        <taxon>Bacillota</taxon>
        <taxon>Bacilli</taxon>
        <taxon>Lactobacillales</taxon>
        <taxon>Lactobacillaceae</taxon>
        <taxon>Leuconostoc</taxon>
    </lineage>
</organism>
<evidence type="ECO:0000256" key="1">
    <source>
        <dbReference type="ARBA" id="ARBA00023015"/>
    </source>
</evidence>
<evidence type="ECO:0000259" key="5">
    <source>
        <dbReference type="PROSITE" id="PS51063"/>
    </source>
</evidence>
<dbReference type="InterPro" id="IPR018490">
    <property type="entry name" value="cNMP-bd_dom_sf"/>
</dbReference>
<dbReference type="GO" id="GO:0005829">
    <property type="term" value="C:cytosol"/>
    <property type="evidence" value="ECO:0007669"/>
    <property type="project" value="TreeGrafter"/>
</dbReference>
<dbReference type="InterPro" id="IPR050397">
    <property type="entry name" value="Env_Response_Regulators"/>
</dbReference>
<keyword evidence="1" id="KW-0805">Transcription regulation</keyword>
<dbReference type="InterPro" id="IPR014710">
    <property type="entry name" value="RmlC-like_jellyroll"/>
</dbReference>
<dbReference type="CDD" id="cd00038">
    <property type="entry name" value="CAP_ED"/>
    <property type="match status" value="1"/>
</dbReference>
<dbReference type="PANTHER" id="PTHR24567">
    <property type="entry name" value="CRP FAMILY TRANSCRIPTIONAL REGULATORY PROTEIN"/>
    <property type="match status" value="1"/>
</dbReference>
<evidence type="ECO:0008006" key="8">
    <source>
        <dbReference type="Google" id="ProtNLM"/>
    </source>
</evidence>
<keyword evidence="3" id="KW-0804">Transcription</keyword>
<dbReference type="InterPro" id="IPR036390">
    <property type="entry name" value="WH_DNA-bd_sf"/>
</dbReference>
<dbReference type="SUPFAM" id="SSF51206">
    <property type="entry name" value="cAMP-binding domain-like"/>
    <property type="match status" value="1"/>
</dbReference>
<evidence type="ECO:0000256" key="3">
    <source>
        <dbReference type="ARBA" id="ARBA00023163"/>
    </source>
</evidence>
<comment type="caution">
    <text evidence="6">The sequence shown here is derived from an EMBL/GenBank/DDBJ whole genome shotgun (WGS) entry which is preliminary data.</text>
</comment>
<dbReference type="PROSITE" id="PS50042">
    <property type="entry name" value="CNMP_BINDING_3"/>
    <property type="match status" value="1"/>
</dbReference>
<reference evidence="6 7" key="1">
    <citation type="journal article" date="2019" name="Appl. Microbiol. Biotechnol.">
        <title>Uncovering carbohydrate metabolism through a genotype-phenotype association study of 56 lactic acid bacteria genomes.</title>
        <authorList>
            <person name="Buron-Moles G."/>
            <person name="Chailyan A."/>
            <person name="Dolejs I."/>
            <person name="Forster J."/>
            <person name="Miks M.H."/>
        </authorList>
    </citation>
    <scope>NUCLEOTIDE SEQUENCE [LARGE SCALE GENOMIC DNA]</scope>
    <source>
        <strain evidence="6 7">ATCC 700006</strain>
    </source>
</reference>
<dbReference type="Pfam" id="PF00027">
    <property type="entry name" value="cNMP_binding"/>
    <property type="match status" value="1"/>
</dbReference>